<evidence type="ECO:0000313" key="4">
    <source>
        <dbReference type="Proteomes" id="UP001156601"/>
    </source>
</evidence>
<feature type="region of interest" description="Disordered" evidence="1">
    <location>
        <begin position="24"/>
        <end position="54"/>
    </location>
</feature>
<feature type="signal peptide" evidence="2">
    <location>
        <begin position="1"/>
        <end position="21"/>
    </location>
</feature>
<accession>A0AA37SZ24</accession>
<dbReference type="RefSeq" id="WP_284216981.1">
    <property type="nucleotide sequence ID" value="NZ_BSOT01000005.1"/>
</dbReference>
<feature type="chain" id="PRO_5041224542" description="IPT/TIG domain-containing protein" evidence="2">
    <location>
        <begin position="22"/>
        <end position="532"/>
    </location>
</feature>
<keyword evidence="2" id="KW-0732">Signal</keyword>
<dbReference type="Gene3D" id="2.120.10.30">
    <property type="entry name" value="TolB, C-terminal domain"/>
    <property type="match status" value="2"/>
</dbReference>
<evidence type="ECO:0008006" key="5">
    <source>
        <dbReference type="Google" id="ProtNLM"/>
    </source>
</evidence>
<keyword evidence="4" id="KW-1185">Reference proteome</keyword>
<reference evidence="3" key="2">
    <citation type="submission" date="2023-01" db="EMBL/GenBank/DDBJ databases">
        <title>Draft genome sequence of Agaribacter marinus strain NBRC 110023.</title>
        <authorList>
            <person name="Sun Q."/>
            <person name="Mori K."/>
        </authorList>
    </citation>
    <scope>NUCLEOTIDE SEQUENCE</scope>
    <source>
        <strain evidence="3">NBRC 110023</strain>
    </source>
</reference>
<dbReference type="Proteomes" id="UP001156601">
    <property type="component" value="Unassembled WGS sequence"/>
</dbReference>
<sequence length="532" mass="55309">MSNFKKVKGHLSILLLVTAMAACSGSNDNPPNEPAPPSPAPAPAPSADTSPDTFSFTEQIDVAPEAPITSEAITVTGIDDATPVSVEGGEFSINGADFTSEASTISVNDSLVLRVTSHTEPGEIASVTVTVGDYSTSFDAITNIPASPLVHEAESLTLLGNTSIQDYEGASQGQVVTGFLQPDDGISFTEVVKSVALRVTYRASLETALTVWVNDTEAAEVVLSPTVENTFFNTIVEMDLVSTDRISLTSSNENSELQIDKLEWIESPLQQVSTFANAGLTNGDGISVSPEGDVFVSGGSGSGQVNKISQAGDVTVYASGLRTANGSDFDSQGNFYVADYQGNAVYKVDTNGSQSVFASELDGPAGVYVDQNDNVLVSLYGANFSGTAATVLSITPGGVVSVLANGGGLLDVIGVVGDENGEIYAGNFNTGRLFRVTNGEVSLLADLSVNVNMIDYSRGYIYVATRGRITRVSLDGSEETVSGSGTQAEIDGLIGDAEFSRPSAVAFSPNGNILYVYDAATGNVRSITFSDE</sequence>
<dbReference type="PROSITE" id="PS51257">
    <property type="entry name" value="PROKAR_LIPOPROTEIN"/>
    <property type="match status" value="1"/>
</dbReference>
<evidence type="ECO:0000256" key="1">
    <source>
        <dbReference type="SAM" id="MobiDB-lite"/>
    </source>
</evidence>
<evidence type="ECO:0000256" key="2">
    <source>
        <dbReference type="SAM" id="SignalP"/>
    </source>
</evidence>
<reference evidence="3" key="1">
    <citation type="journal article" date="2014" name="Int. J. Syst. Evol. Microbiol.">
        <title>Complete genome sequence of Corynebacterium casei LMG S-19264T (=DSM 44701T), isolated from a smear-ripened cheese.</title>
        <authorList>
            <consortium name="US DOE Joint Genome Institute (JGI-PGF)"/>
            <person name="Walter F."/>
            <person name="Albersmeier A."/>
            <person name="Kalinowski J."/>
            <person name="Ruckert C."/>
        </authorList>
    </citation>
    <scope>NUCLEOTIDE SEQUENCE</scope>
    <source>
        <strain evidence="3">NBRC 110023</strain>
    </source>
</reference>
<dbReference type="SUPFAM" id="SSF63829">
    <property type="entry name" value="Calcium-dependent phosphotriesterase"/>
    <property type="match status" value="1"/>
</dbReference>
<feature type="compositionally biased region" description="Pro residues" evidence="1">
    <location>
        <begin position="31"/>
        <end position="44"/>
    </location>
</feature>
<protein>
    <recommendedName>
        <fullName evidence="5">IPT/TIG domain-containing protein</fullName>
    </recommendedName>
</protein>
<comment type="caution">
    <text evidence="3">The sequence shown here is derived from an EMBL/GenBank/DDBJ whole genome shotgun (WGS) entry which is preliminary data.</text>
</comment>
<dbReference type="EMBL" id="BSOT01000005">
    <property type="protein sequence ID" value="GLR70695.1"/>
    <property type="molecule type" value="Genomic_DNA"/>
</dbReference>
<gene>
    <name evidence="3" type="ORF">GCM10007852_16030</name>
</gene>
<name>A0AA37SZ24_9ALTE</name>
<evidence type="ECO:0000313" key="3">
    <source>
        <dbReference type="EMBL" id="GLR70695.1"/>
    </source>
</evidence>
<organism evidence="3 4">
    <name type="scientific">Agaribacter marinus</name>
    <dbReference type="NCBI Taxonomy" id="1431249"/>
    <lineage>
        <taxon>Bacteria</taxon>
        <taxon>Pseudomonadati</taxon>
        <taxon>Pseudomonadota</taxon>
        <taxon>Gammaproteobacteria</taxon>
        <taxon>Alteromonadales</taxon>
        <taxon>Alteromonadaceae</taxon>
        <taxon>Agaribacter</taxon>
    </lineage>
</organism>
<dbReference type="Gene3D" id="2.60.120.260">
    <property type="entry name" value="Galactose-binding domain-like"/>
    <property type="match status" value="1"/>
</dbReference>
<dbReference type="AlphaFoldDB" id="A0AA37SZ24"/>
<dbReference type="InterPro" id="IPR011042">
    <property type="entry name" value="6-blade_b-propeller_TolB-like"/>
</dbReference>
<proteinExistence type="predicted"/>